<proteinExistence type="predicted"/>
<feature type="region of interest" description="Disordered" evidence="1">
    <location>
        <begin position="1"/>
        <end position="141"/>
    </location>
</feature>
<dbReference type="AlphaFoldDB" id="A0AAD9A6R4"/>
<sequence length="141" mass="15902">MSPREPRAKMKTRERPYLQYPQSLESTYQPQSQDKQTQIQTSPTTRYPRHTNRLASPQKFNPRPPSRIPSAPTNPPPTLSSPASPAGHMQNHLNQYRETPKSKLVHGKTLPSIPQRGNPDLASLSRIQDTPHYGDSVGRSD</sequence>
<comment type="caution">
    <text evidence="2">The sequence shown here is derived from an EMBL/GenBank/DDBJ whole genome shotgun (WGS) entry which is preliminary data.</text>
</comment>
<organism evidence="2 3">
    <name type="scientific">Colletotrichum chrysophilum</name>
    <dbReference type="NCBI Taxonomy" id="1836956"/>
    <lineage>
        <taxon>Eukaryota</taxon>
        <taxon>Fungi</taxon>
        <taxon>Dikarya</taxon>
        <taxon>Ascomycota</taxon>
        <taxon>Pezizomycotina</taxon>
        <taxon>Sordariomycetes</taxon>
        <taxon>Hypocreomycetidae</taxon>
        <taxon>Glomerellales</taxon>
        <taxon>Glomerellaceae</taxon>
        <taxon>Colletotrichum</taxon>
        <taxon>Colletotrichum gloeosporioides species complex</taxon>
    </lineage>
</organism>
<feature type="compositionally biased region" description="Polar residues" evidence="1">
    <location>
        <begin position="20"/>
        <end position="45"/>
    </location>
</feature>
<feature type="compositionally biased region" description="Basic and acidic residues" evidence="1">
    <location>
        <begin position="1"/>
        <end position="16"/>
    </location>
</feature>
<dbReference type="EMBL" id="JAQOWY010000431">
    <property type="protein sequence ID" value="KAK1842157.1"/>
    <property type="molecule type" value="Genomic_DNA"/>
</dbReference>
<gene>
    <name evidence="2" type="ORF">CCHR01_15221</name>
</gene>
<accession>A0AAD9A6R4</accession>
<evidence type="ECO:0000256" key="1">
    <source>
        <dbReference type="SAM" id="MobiDB-lite"/>
    </source>
</evidence>
<evidence type="ECO:0000313" key="3">
    <source>
        <dbReference type="Proteomes" id="UP001243330"/>
    </source>
</evidence>
<evidence type="ECO:0000313" key="2">
    <source>
        <dbReference type="EMBL" id="KAK1842157.1"/>
    </source>
</evidence>
<name>A0AAD9A6R4_9PEZI</name>
<keyword evidence="3" id="KW-1185">Reference proteome</keyword>
<reference evidence="2" key="1">
    <citation type="submission" date="2023-01" db="EMBL/GenBank/DDBJ databases">
        <title>Colletotrichum chrysophilum M932 genome sequence.</title>
        <authorList>
            <person name="Baroncelli R."/>
        </authorList>
    </citation>
    <scope>NUCLEOTIDE SEQUENCE</scope>
    <source>
        <strain evidence="2">M932</strain>
    </source>
</reference>
<protein>
    <submittedName>
        <fullName evidence="2">Uncharacterized protein</fullName>
    </submittedName>
</protein>
<feature type="compositionally biased region" description="Pro residues" evidence="1">
    <location>
        <begin position="62"/>
        <end position="79"/>
    </location>
</feature>
<dbReference type="Proteomes" id="UP001243330">
    <property type="component" value="Unassembled WGS sequence"/>
</dbReference>